<protein>
    <submittedName>
        <fullName evidence="2">Uncharacterized protein</fullName>
    </submittedName>
</protein>
<dbReference type="AlphaFoldDB" id="A0A0P1BG42"/>
<evidence type="ECO:0000313" key="3">
    <source>
        <dbReference type="Proteomes" id="UP000054845"/>
    </source>
</evidence>
<organism evidence="2 3">
    <name type="scientific">Ceraceosorus bombacis</name>
    <dbReference type="NCBI Taxonomy" id="401625"/>
    <lineage>
        <taxon>Eukaryota</taxon>
        <taxon>Fungi</taxon>
        <taxon>Dikarya</taxon>
        <taxon>Basidiomycota</taxon>
        <taxon>Ustilaginomycotina</taxon>
        <taxon>Exobasidiomycetes</taxon>
        <taxon>Ceraceosorales</taxon>
        <taxon>Ceraceosoraceae</taxon>
        <taxon>Ceraceosorus</taxon>
    </lineage>
</organism>
<feature type="compositionally biased region" description="Basic and acidic residues" evidence="1">
    <location>
        <begin position="29"/>
        <end position="38"/>
    </location>
</feature>
<keyword evidence="3" id="KW-1185">Reference proteome</keyword>
<dbReference type="EMBL" id="CCYA01000250">
    <property type="protein sequence ID" value="CEH14985.1"/>
    <property type="molecule type" value="Genomic_DNA"/>
</dbReference>
<accession>A0A0P1BG42</accession>
<proteinExistence type="predicted"/>
<dbReference type="Proteomes" id="UP000054845">
    <property type="component" value="Unassembled WGS sequence"/>
</dbReference>
<evidence type="ECO:0000256" key="1">
    <source>
        <dbReference type="SAM" id="MobiDB-lite"/>
    </source>
</evidence>
<feature type="region of interest" description="Disordered" evidence="1">
    <location>
        <begin position="28"/>
        <end position="64"/>
    </location>
</feature>
<name>A0A0P1BG42_9BASI</name>
<sequence>MRKRRNAAFIPAWNPYRHEHMKIRSAVDVSREPGERDTVQQAPIASATCPTPRDKPAQSGRQGL</sequence>
<evidence type="ECO:0000313" key="2">
    <source>
        <dbReference type="EMBL" id="CEH14985.1"/>
    </source>
</evidence>
<reference evidence="2 3" key="1">
    <citation type="submission" date="2014-09" db="EMBL/GenBank/DDBJ databases">
        <authorList>
            <person name="Magalhaes I.L.F."/>
            <person name="Oliveira U."/>
            <person name="Santos F.R."/>
            <person name="Vidigal T.H.D.A."/>
            <person name="Brescovit A.D."/>
            <person name="Santos A.J."/>
        </authorList>
    </citation>
    <scope>NUCLEOTIDE SEQUENCE [LARGE SCALE GENOMIC DNA]</scope>
</reference>